<feature type="transmembrane region" description="Helical" evidence="1">
    <location>
        <begin position="322"/>
        <end position="340"/>
    </location>
</feature>
<feature type="transmembrane region" description="Helical" evidence="1">
    <location>
        <begin position="352"/>
        <end position="371"/>
    </location>
</feature>
<feature type="non-terminal residue" evidence="2">
    <location>
        <position position="730"/>
    </location>
</feature>
<dbReference type="Proteomes" id="UP000177324">
    <property type="component" value="Unassembled WGS sequence"/>
</dbReference>
<feature type="transmembrane region" description="Helical" evidence="1">
    <location>
        <begin position="296"/>
        <end position="315"/>
    </location>
</feature>
<feature type="transmembrane region" description="Helical" evidence="1">
    <location>
        <begin position="226"/>
        <end position="244"/>
    </location>
</feature>
<gene>
    <name evidence="2" type="ORF">A2784_02515</name>
</gene>
<feature type="transmembrane region" description="Helical" evidence="1">
    <location>
        <begin position="383"/>
        <end position="400"/>
    </location>
</feature>
<accession>A0A1G1VUT8</accession>
<evidence type="ECO:0008006" key="4">
    <source>
        <dbReference type="Google" id="ProtNLM"/>
    </source>
</evidence>
<evidence type="ECO:0000313" key="2">
    <source>
        <dbReference type="EMBL" id="OGY19176.1"/>
    </source>
</evidence>
<evidence type="ECO:0000313" key="3">
    <source>
        <dbReference type="Proteomes" id="UP000177324"/>
    </source>
</evidence>
<feature type="transmembrane region" description="Helical" evidence="1">
    <location>
        <begin position="117"/>
        <end position="137"/>
    </location>
</feature>
<keyword evidence="1" id="KW-0472">Membrane</keyword>
<dbReference type="PANTHER" id="PTHR38454">
    <property type="entry name" value="INTEGRAL MEMBRANE PROTEIN-RELATED"/>
    <property type="match status" value="1"/>
</dbReference>
<dbReference type="STRING" id="1797589.A2784_02515"/>
<feature type="transmembrane region" description="Helical" evidence="1">
    <location>
        <begin position="188"/>
        <end position="214"/>
    </location>
</feature>
<keyword evidence="1" id="KW-0812">Transmembrane</keyword>
<protein>
    <recommendedName>
        <fullName evidence="4">Membrane protein 6-pyruvoyl-tetrahydropterin synthase-related domain-containing protein</fullName>
    </recommendedName>
</protein>
<keyword evidence="1" id="KW-1133">Transmembrane helix</keyword>
<reference evidence="2 3" key="1">
    <citation type="journal article" date="2016" name="Nat. Commun.">
        <title>Thousands of microbial genomes shed light on interconnected biogeochemical processes in an aquifer system.</title>
        <authorList>
            <person name="Anantharaman K."/>
            <person name="Brown C.T."/>
            <person name="Hug L.A."/>
            <person name="Sharon I."/>
            <person name="Castelle C.J."/>
            <person name="Probst A.J."/>
            <person name="Thomas B.C."/>
            <person name="Singh A."/>
            <person name="Wilkins M.J."/>
            <person name="Karaoz U."/>
            <person name="Brodie E.L."/>
            <person name="Williams K.H."/>
            <person name="Hubbard S.S."/>
            <person name="Banfield J.F."/>
        </authorList>
    </citation>
    <scope>NUCLEOTIDE SEQUENCE [LARGE SCALE GENOMIC DNA]</scope>
</reference>
<feature type="transmembrane region" description="Helical" evidence="1">
    <location>
        <begin position="430"/>
        <end position="446"/>
    </location>
</feature>
<proteinExistence type="predicted"/>
<dbReference type="EMBL" id="MHCH01000002">
    <property type="protein sequence ID" value="OGY19176.1"/>
    <property type="molecule type" value="Genomic_DNA"/>
</dbReference>
<dbReference type="Pfam" id="PF09586">
    <property type="entry name" value="YfhO"/>
    <property type="match status" value="1"/>
</dbReference>
<feature type="transmembrane region" description="Helical" evidence="1">
    <location>
        <begin position="149"/>
        <end position="176"/>
    </location>
</feature>
<comment type="caution">
    <text evidence="2">The sequence shown here is derived from an EMBL/GenBank/DDBJ whole genome shotgun (WGS) entry which is preliminary data.</text>
</comment>
<organism evidence="2 3">
    <name type="scientific">Candidatus Chisholmbacteria bacterium RIFCSPHIGHO2_01_FULL_48_12</name>
    <dbReference type="NCBI Taxonomy" id="1797589"/>
    <lineage>
        <taxon>Bacteria</taxon>
        <taxon>Candidatus Chisholmiibacteriota</taxon>
    </lineage>
</organism>
<sequence>MAPFLFSLITALGVFFYPLFQGQLPFPGHLLVSFFSPFKEITWPGYPVGVPRQDLLGFDTVRMIYPWQAFNISEIKSGRLPLWNPYSFAGTPHLANWQSTIFSPLNWLYLLLPQPTAWTLLVLLQPILAILFMYFFLKHLKFKPITGVIAALAYGFSGWMAAWIEWNSVGFAYAFLPLALLLLDQLNLWSILPLVLITLSGHPQVSLLILLFCFIYGLSRRLPWRFLILVFGLNLLITAVQWLPTAEYYRAASREFASSEFKLENTTLPWKQLVTLFAPTYFGHPATGNYWGSGNFVETAMFVGTPIFILALLGLRRSWFSLASGIILLWVLPTPLTSVLKTLSLPLISTSVISRALIFLPLCLTVLAAFGLDNLNRRKLKKLTIFTALLILSLTILAVLEKIHTAITLRNLVIPIGVSFFTLVILRFKWYWLFIPLVLFDLGFLAQKTLTFTEPQFIFPQVPVINFLRQQTGFERIGAEKASNIEANLTLYYGLATAEGYDALYPRRVGELVWAAKKGKFVTDFSRSTVVVPQFENQLNQRIMDLLSLKYVLNQNRNLSWPTDRYELIWQQDNWQVYENKQALPRAQLFGQYQVISDPRATIETLLQSDFDYQNMIILSQPPLLEPQPDLTAVVTITDYSPQKVTMSTQADQSQLLLLNDTYYPGWRVTIDGQSAQVLRANHAFRAVSVPAGDHQVIFKYDPLSVKLGMVVSLIGLSLAAYEIIRRHPG</sequence>
<dbReference type="AlphaFoldDB" id="A0A1G1VUT8"/>
<feature type="transmembrane region" description="Helical" evidence="1">
    <location>
        <begin position="406"/>
        <end position="425"/>
    </location>
</feature>
<name>A0A1G1VUT8_9BACT</name>
<dbReference type="PANTHER" id="PTHR38454:SF1">
    <property type="entry name" value="INTEGRAL MEMBRANE PROTEIN"/>
    <property type="match status" value="1"/>
</dbReference>
<dbReference type="InterPro" id="IPR018580">
    <property type="entry name" value="Uncharacterised_YfhO"/>
</dbReference>
<evidence type="ECO:0000256" key="1">
    <source>
        <dbReference type="SAM" id="Phobius"/>
    </source>
</evidence>